<dbReference type="PANTHER" id="PTHR43245:SF11">
    <property type="entry name" value="LD23561P"/>
    <property type="match status" value="1"/>
</dbReference>
<evidence type="ECO:0000259" key="1">
    <source>
        <dbReference type="Pfam" id="PF01370"/>
    </source>
</evidence>
<evidence type="ECO:0000313" key="3">
    <source>
        <dbReference type="Proteomes" id="UP000283269"/>
    </source>
</evidence>
<dbReference type="SUPFAM" id="SSF51735">
    <property type="entry name" value="NAD(P)-binding Rossmann-fold domains"/>
    <property type="match status" value="1"/>
</dbReference>
<organism evidence="2 3">
    <name type="scientific">Psilocybe cyanescens</name>
    <dbReference type="NCBI Taxonomy" id="93625"/>
    <lineage>
        <taxon>Eukaryota</taxon>
        <taxon>Fungi</taxon>
        <taxon>Dikarya</taxon>
        <taxon>Basidiomycota</taxon>
        <taxon>Agaricomycotina</taxon>
        <taxon>Agaricomycetes</taxon>
        <taxon>Agaricomycetidae</taxon>
        <taxon>Agaricales</taxon>
        <taxon>Agaricineae</taxon>
        <taxon>Strophariaceae</taxon>
        <taxon>Psilocybe</taxon>
    </lineage>
</organism>
<dbReference type="AlphaFoldDB" id="A0A409X839"/>
<comment type="caution">
    <text evidence="2">The sequence shown here is derived from an EMBL/GenBank/DDBJ whole genome shotgun (WGS) entry which is preliminary data.</text>
</comment>
<dbReference type="Gene3D" id="3.40.50.720">
    <property type="entry name" value="NAD(P)-binding Rossmann-like Domain"/>
    <property type="match status" value="1"/>
</dbReference>
<dbReference type="Proteomes" id="UP000283269">
    <property type="component" value="Unassembled WGS sequence"/>
</dbReference>
<reference evidence="2 3" key="1">
    <citation type="journal article" date="2018" name="Evol. Lett.">
        <title>Horizontal gene cluster transfer increased hallucinogenic mushroom diversity.</title>
        <authorList>
            <person name="Reynolds H.T."/>
            <person name="Vijayakumar V."/>
            <person name="Gluck-Thaler E."/>
            <person name="Korotkin H.B."/>
            <person name="Matheny P.B."/>
            <person name="Slot J.C."/>
        </authorList>
    </citation>
    <scope>NUCLEOTIDE SEQUENCE [LARGE SCALE GENOMIC DNA]</scope>
    <source>
        <strain evidence="2 3">2631</strain>
    </source>
</reference>
<evidence type="ECO:0000313" key="2">
    <source>
        <dbReference type="EMBL" id="PPQ86881.1"/>
    </source>
</evidence>
<keyword evidence="3" id="KW-1185">Reference proteome</keyword>
<dbReference type="OrthoDB" id="16464at2759"/>
<dbReference type="InterPro" id="IPR001509">
    <property type="entry name" value="Epimerase_deHydtase"/>
</dbReference>
<name>A0A409X839_PSICY</name>
<dbReference type="STRING" id="93625.A0A409X839"/>
<gene>
    <name evidence="2" type="ORF">CVT25_012600</name>
</gene>
<sequence length="436" mass="48298">MAAEHTKPSALIFGGLNTCSRALAAFLVPVDGESKVSLLRIVDKYSVHPATTYIGPEFTKVLENPEVEYRQANLTVAGGRNPDACPAIESAFEPPAGKPPFDYVFDFTGEVRNDRSELIQISSTFAIARLLGLEAAKRKVKAYIRIQQPFYETSAKHPAVETEDVKPVEAMGIWWHESLRMLASIADLNLVILRVGFVYGPYTNFGNTVSESIPEVISAMTVASVYGYLDKPMKSMWSPGKNPTNTVHVDDIAGGAWTCATWIADKGRTAADQIAGVKLVFHNDKGKVKEVQGMTPHDQTPVAPLFNLVDDSKSTLVSTGKTISSVFGTTFEFFNLVESTVFKLMDDLEDINEHHVEGWTEMLMESVPPITNTPLSAYMDKYTLDKHIVSFDNTKIKQVLGYQLLRPEFNHDNIKEVVDKWKQEGVWPNVTKSSST</sequence>
<dbReference type="Pfam" id="PF01370">
    <property type="entry name" value="Epimerase"/>
    <property type="match status" value="1"/>
</dbReference>
<dbReference type="InterPro" id="IPR050177">
    <property type="entry name" value="Lipid_A_modif_metabolic_enz"/>
</dbReference>
<dbReference type="InterPro" id="IPR036291">
    <property type="entry name" value="NAD(P)-bd_dom_sf"/>
</dbReference>
<feature type="domain" description="NAD-dependent epimerase/dehydratase" evidence="1">
    <location>
        <begin position="184"/>
        <end position="262"/>
    </location>
</feature>
<accession>A0A409X839</accession>
<dbReference type="InParanoid" id="A0A409X839"/>
<dbReference type="PANTHER" id="PTHR43245">
    <property type="entry name" value="BIFUNCTIONAL POLYMYXIN RESISTANCE PROTEIN ARNA"/>
    <property type="match status" value="1"/>
</dbReference>
<dbReference type="EMBL" id="NHYD01002412">
    <property type="protein sequence ID" value="PPQ86881.1"/>
    <property type="molecule type" value="Genomic_DNA"/>
</dbReference>
<protein>
    <recommendedName>
        <fullName evidence="1">NAD-dependent epimerase/dehydratase domain-containing protein</fullName>
    </recommendedName>
</protein>
<proteinExistence type="predicted"/>